<evidence type="ECO:0000313" key="2">
    <source>
        <dbReference type="EMBL" id="WUM19476.1"/>
    </source>
</evidence>
<dbReference type="AlphaFoldDB" id="A0AAU4K0D3"/>
<evidence type="ECO:0000259" key="1">
    <source>
        <dbReference type="Pfam" id="PF05368"/>
    </source>
</evidence>
<dbReference type="Gene3D" id="3.40.50.720">
    <property type="entry name" value="NAD(P)-binding Rossmann-like Domain"/>
    <property type="match status" value="1"/>
</dbReference>
<keyword evidence="3" id="KW-1185">Reference proteome</keyword>
<feature type="domain" description="NmrA-like" evidence="1">
    <location>
        <begin position="5"/>
        <end position="245"/>
    </location>
</feature>
<dbReference type="Proteomes" id="UP001432128">
    <property type="component" value="Chromosome"/>
</dbReference>
<dbReference type="CDD" id="cd05269">
    <property type="entry name" value="TMR_SDR_a"/>
    <property type="match status" value="1"/>
</dbReference>
<accession>A0AAU4K0D3</accession>
<dbReference type="RefSeq" id="WP_328856975.1">
    <property type="nucleotide sequence ID" value="NZ_CP108021.1"/>
</dbReference>
<dbReference type="PANTHER" id="PTHR47129:SF1">
    <property type="entry name" value="NMRA-LIKE DOMAIN-CONTAINING PROTEIN"/>
    <property type="match status" value="1"/>
</dbReference>
<proteinExistence type="predicted"/>
<dbReference type="Gene3D" id="3.90.25.10">
    <property type="entry name" value="UDP-galactose 4-epimerase, domain 1"/>
    <property type="match status" value="1"/>
</dbReference>
<protein>
    <submittedName>
        <fullName evidence="2">SDR family oxidoreductase</fullName>
    </submittedName>
</protein>
<dbReference type="EMBL" id="CP108021">
    <property type="protein sequence ID" value="WUM19476.1"/>
    <property type="molecule type" value="Genomic_DNA"/>
</dbReference>
<dbReference type="InterPro" id="IPR052718">
    <property type="entry name" value="NmrA-type_oxidoreductase"/>
</dbReference>
<gene>
    <name evidence="2" type="ORF">OG579_17475</name>
</gene>
<organism evidence="2 3">
    <name type="scientific">Williamsia herbipolensis</name>
    <dbReference type="NCBI Taxonomy" id="1603258"/>
    <lineage>
        <taxon>Bacteria</taxon>
        <taxon>Bacillati</taxon>
        <taxon>Actinomycetota</taxon>
        <taxon>Actinomycetes</taxon>
        <taxon>Mycobacteriales</taxon>
        <taxon>Nocardiaceae</taxon>
        <taxon>Williamsia</taxon>
    </lineage>
</organism>
<dbReference type="InterPro" id="IPR008030">
    <property type="entry name" value="NmrA-like"/>
</dbReference>
<evidence type="ECO:0000313" key="3">
    <source>
        <dbReference type="Proteomes" id="UP001432128"/>
    </source>
</evidence>
<name>A0AAU4K0D3_9NOCA</name>
<dbReference type="PANTHER" id="PTHR47129">
    <property type="entry name" value="QUINONE OXIDOREDUCTASE 2"/>
    <property type="match status" value="1"/>
</dbReference>
<dbReference type="SUPFAM" id="SSF51735">
    <property type="entry name" value="NAD(P)-binding Rossmann-fold domains"/>
    <property type="match status" value="1"/>
</dbReference>
<dbReference type="Pfam" id="PF05368">
    <property type="entry name" value="NmrA"/>
    <property type="match status" value="1"/>
</dbReference>
<reference evidence="2 3" key="1">
    <citation type="submission" date="2022-10" db="EMBL/GenBank/DDBJ databases">
        <title>The complete genomes of actinobacterial strains from the NBC collection.</title>
        <authorList>
            <person name="Joergensen T.S."/>
            <person name="Alvarez Arevalo M."/>
            <person name="Sterndorff E.B."/>
            <person name="Faurdal D."/>
            <person name="Vuksanovic O."/>
            <person name="Mourched A.-S."/>
            <person name="Charusanti P."/>
            <person name="Shaw S."/>
            <person name="Blin K."/>
            <person name="Weber T."/>
        </authorList>
    </citation>
    <scope>NUCLEOTIDE SEQUENCE [LARGE SCALE GENOMIC DNA]</scope>
    <source>
        <strain evidence="2 3">NBC_00319</strain>
    </source>
</reference>
<dbReference type="KEGG" id="whr:OG579_17475"/>
<sequence>MTTYAVTGATGQLGSLSIEALLERGVAAGDIVAVVRDAAKASPLADRGATVRVADYSDRAALTTAFAGVDRLLFVSGSEVGSRIAQHTTVVEAAVAAKVGLVAYTSVLKADTSGLQLAHEHIATEKVLADSGLAHILLRNGWYSENYTASLQPTLEGGVLYGAAGDGKVAPATRADYAGASAAALIAGEPKVYELGGSEHLTYADIAAVLAEVSGKPVRYQDLPEADYAAALTSAGVPEPMPAVLADSDAGIARGDLDTSSTDLADLLGRPSTPFIEVIRAALS</sequence>
<dbReference type="InterPro" id="IPR036291">
    <property type="entry name" value="NAD(P)-bd_dom_sf"/>
</dbReference>